<dbReference type="Gene3D" id="3.10.450.360">
    <property type="match status" value="1"/>
</dbReference>
<proteinExistence type="predicted"/>
<dbReference type="SUPFAM" id="SSF160574">
    <property type="entry name" value="BT0923-like"/>
    <property type="match status" value="1"/>
</dbReference>
<organism evidence="2 3">
    <name type="scientific">Gillisia lutea</name>
    <dbReference type="NCBI Taxonomy" id="2909668"/>
    <lineage>
        <taxon>Bacteria</taxon>
        <taxon>Pseudomonadati</taxon>
        <taxon>Bacteroidota</taxon>
        <taxon>Flavobacteriia</taxon>
        <taxon>Flavobacteriales</taxon>
        <taxon>Flavobacteriaceae</taxon>
        <taxon>Gillisia</taxon>
    </lineage>
</organism>
<evidence type="ECO:0000313" key="2">
    <source>
        <dbReference type="EMBL" id="MCF4101416.1"/>
    </source>
</evidence>
<keyword evidence="1" id="KW-0732">Signal</keyword>
<evidence type="ECO:0000256" key="1">
    <source>
        <dbReference type="SAM" id="SignalP"/>
    </source>
</evidence>
<dbReference type="Proteomes" id="UP001179363">
    <property type="component" value="Unassembled WGS sequence"/>
</dbReference>
<feature type="signal peptide" evidence="1">
    <location>
        <begin position="1"/>
        <end position="19"/>
    </location>
</feature>
<reference evidence="2" key="1">
    <citation type="submission" date="2022-01" db="EMBL/GenBank/DDBJ databases">
        <title>Gillisia lutea sp. nov., isolated from marine plastic residues from the Malvarosa beach (Valencia, Spain).</title>
        <authorList>
            <person name="Vidal-Verdu A."/>
            <person name="Molina-Menor E."/>
            <person name="Satari L."/>
            <person name="Pascual J."/>
            <person name="Pereto J."/>
            <person name="Porcar M."/>
        </authorList>
    </citation>
    <scope>NUCLEOTIDE SEQUENCE</scope>
    <source>
        <strain evidence="2">M10.2A</strain>
    </source>
</reference>
<keyword evidence="3" id="KW-1185">Reference proteome</keyword>
<evidence type="ECO:0000313" key="3">
    <source>
        <dbReference type="Proteomes" id="UP001179363"/>
    </source>
</evidence>
<accession>A0ABS9EJ03</accession>
<comment type="caution">
    <text evidence="2">The sequence shown here is derived from an EMBL/GenBank/DDBJ whole genome shotgun (WGS) entry which is preliminary data.</text>
</comment>
<evidence type="ECO:0008006" key="4">
    <source>
        <dbReference type="Google" id="ProtNLM"/>
    </source>
</evidence>
<protein>
    <recommendedName>
        <fullName evidence="4">GLPGLI family protein</fullName>
    </recommendedName>
</protein>
<name>A0ABS9EJ03_9FLAO</name>
<dbReference type="EMBL" id="JAKGTH010000007">
    <property type="protein sequence ID" value="MCF4101416.1"/>
    <property type="molecule type" value="Genomic_DNA"/>
</dbReference>
<sequence length="184" mass="20982">MKTLIIYALLLCGVASAQAQQITELEEATVKINPYSVMTSSNLDDYSFTINENYAGEFHANPIGFMQENFDIKEFIEAVKERNYETYVVTFKSTKGFLRANFNKHGTLGRTYQKFTNILLPLEVRQDLYKNYKGWTMTKNNYVASGNGDLLKKEVYKIKIEKDNKSRIIKLTPAMIGSTTVASN</sequence>
<gene>
    <name evidence="2" type="ORF">L1I30_07045</name>
</gene>
<dbReference type="RefSeq" id="WP_236133562.1">
    <property type="nucleotide sequence ID" value="NZ_JAKGTH010000007.1"/>
</dbReference>
<feature type="chain" id="PRO_5045561571" description="GLPGLI family protein" evidence="1">
    <location>
        <begin position="20"/>
        <end position="184"/>
    </location>
</feature>